<evidence type="ECO:0000313" key="3">
    <source>
        <dbReference type="EMBL" id="SCA48163.1"/>
    </source>
</evidence>
<feature type="region of interest" description="Disordered" evidence="1">
    <location>
        <begin position="235"/>
        <end position="257"/>
    </location>
</feature>
<dbReference type="VEuPathDB" id="PlasmoDB:PocGH01_00092100"/>
<dbReference type="VEuPathDB" id="PlasmoDB:POWCR01_000184500"/>
<name>A0A1D3KWL3_PLAOA</name>
<proteinExistence type="predicted"/>
<reference evidence="3 4" key="1">
    <citation type="submission" date="2016-06" db="EMBL/GenBank/DDBJ databases">
        <authorList>
            <consortium name="Pathogen Informatics"/>
        </authorList>
    </citation>
    <scope>NUCLEOTIDE SEQUENCE [LARGE SCALE GENOMIC DNA]</scope>
    <source>
        <strain evidence="3">PocGH01</strain>
    </source>
</reference>
<keyword evidence="2" id="KW-0472">Membrane</keyword>
<dbReference type="Pfam" id="PF05795">
    <property type="entry name" value="Plasmodium_Vir"/>
    <property type="match status" value="2"/>
</dbReference>
<evidence type="ECO:0000313" key="4">
    <source>
        <dbReference type="Proteomes" id="UP000242942"/>
    </source>
</evidence>
<accession>A0A1D3KWL3</accession>
<keyword evidence="4" id="KW-1185">Reference proteome</keyword>
<sequence length="343" mass="39960">MSLHTDDNTFWSLVTISKNGNLGEIYNKLEDMCSNDNNRNYCLIDKNEYNSCNSVKKLYHNLYGNKTKFEMANGEFTTLYDYPIIFCNYLKYWLYGKIIFNNFNENKIIEVLKAVENEGMFQLIMGTNYTCNFNIFKLEKIKEIKLFYDYIGSYDTKQKRSSINDKICKSSYRTTLNTIIGLYNDRYRKEEKESNEYSNEFDECKKAYNIDYLCKLQCVNDRSLSLDKQQEGCSEVYSSPKHSSSPDTSIAELSQDSTHVRDENNSLGITMTIIPAIAILFVIFPILYKLTPIGPWLHTSVMKTKNSLFNPNENSTDTLSNHISESDSENFMERPHYIAYHSS</sequence>
<organism evidence="3 4">
    <name type="scientific">Plasmodium ovale</name>
    <name type="common">malaria parasite P. ovale</name>
    <dbReference type="NCBI Taxonomy" id="36330"/>
    <lineage>
        <taxon>Eukaryota</taxon>
        <taxon>Sar</taxon>
        <taxon>Alveolata</taxon>
        <taxon>Apicomplexa</taxon>
        <taxon>Aconoidasida</taxon>
        <taxon>Haemosporida</taxon>
        <taxon>Plasmodiidae</taxon>
        <taxon>Plasmodium</taxon>
        <taxon>Plasmodium (Plasmodium)</taxon>
    </lineage>
</organism>
<keyword evidence="2" id="KW-1133">Transmembrane helix</keyword>
<dbReference type="Proteomes" id="UP000242942">
    <property type="component" value="Unassembled WGS sequence"/>
</dbReference>
<gene>
    <name evidence="3" type="primary">PocGH01_00092100</name>
    <name evidence="3" type="ORF">POCGH01_00092100</name>
</gene>
<dbReference type="EMBL" id="FLRI01000037">
    <property type="protein sequence ID" value="SCA48163.1"/>
    <property type="molecule type" value="Genomic_DNA"/>
</dbReference>
<protein>
    <submittedName>
        <fullName evidence="3">PIR protein</fullName>
    </submittedName>
</protein>
<feature type="compositionally biased region" description="Low complexity" evidence="1">
    <location>
        <begin position="235"/>
        <end position="249"/>
    </location>
</feature>
<evidence type="ECO:0000256" key="1">
    <source>
        <dbReference type="SAM" id="MobiDB-lite"/>
    </source>
</evidence>
<dbReference type="AlphaFoldDB" id="A0A1D3KWL3"/>
<evidence type="ECO:0000256" key="2">
    <source>
        <dbReference type="SAM" id="Phobius"/>
    </source>
</evidence>
<keyword evidence="2" id="KW-0812">Transmembrane</keyword>
<dbReference type="InterPro" id="IPR008780">
    <property type="entry name" value="Plasmodium_Vir"/>
</dbReference>
<feature type="transmembrane region" description="Helical" evidence="2">
    <location>
        <begin position="267"/>
        <end position="288"/>
    </location>
</feature>